<dbReference type="PANTHER" id="PTHR10704">
    <property type="entry name" value="CARBOHYDRATE SULFOTRANSFERASE"/>
    <property type="match status" value="1"/>
</dbReference>
<dbReference type="Proteomes" id="UP000694865">
    <property type="component" value="Unplaced"/>
</dbReference>
<evidence type="ECO:0000313" key="4">
    <source>
        <dbReference type="RefSeq" id="XP_006818533.1"/>
    </source>
</evidence>
<evidence type="ECO:0000313" key="3">
    <source>
        <dbReference type="Proteomes" id="UP000694865"/>
    </source>
</evidence>
<keyword evidence="3" id="KW-1185">Reference proteome</keyword>
<dbReference type="GeneID" id="102809528"/>
<feature type="domain" description="Sulfotransferase" evidence="2">
    <location>
        <begin position="53"/>
        <end position="318"/>
    </location>
</feature>
<feature type="chain" id="PRO_5046926669" evidence="1">
    <location>
        <begin position="28"/>
        <end position="347"/>
    </location>
</feature>
<feature type="signal peptide" evidence="1">
    <location>
        <begin position="1"/>
        <end position="27"/>
    </location>
</feature>
<dbReference type="InterPro" id="IPR051135">
    <property type="entry name" value="Gal/GlcNAc/GalNAc_ST"/>
</dbReference>
<proteinExistence type="predicted"/>
<dbReference type="Pfam" id="PF00685">
    <property type="entry name" value="Sulfotransfer_1"/>
    <property type="match status" value="1"/>
</dbReference>
<evidence type="ECO:0000259" key="2">
    <source>
        <dbReference type="Pfam" id="PF00685"/>
    </source>
</evidence>
<dbReference type="InterPro" id="IPR000863">
    <property type="entry name" value="Sulfotransferase_dom"/>
</dbReference>
<name>A0ABM0MEU2_SACKO</name>
<dbReference type="InterPro" id="IPR027417">
    <property type="entry name" value="P-loop_NTPase"/>
</dbReference>
<dbReference type="SUPFAM" id="SSF52540">
    <property type="entry name" value="P-loop containing nucleoside triphosphate hydrolases"/>
    <property type="match status" value="1"/>
</dbReference>
<keyword evidence="1" id="KW-0732">Signal</keyword>
<dbReference type="PANTHER" id="PTHR10704:SF71">
    <property type="entry name" value="CARBOHYDRATE SULFOTRANSFERASE 1-LIKE"/>
    <property type="match status" value="1"/>
</dbReference>
<protein>
    <submittedName>
        <fullName evidence="4">Carbohydrate sulfotransferase 1-like</fullName>
    </submittedName>
</protein>
<sequence>MRPLAICIAPVICTLSVMLYHSYPVTAIKEVLPTNSSININTLNFKKNRKGKSIILVASHRTGSSFTGELLNANHDILYLFEPLRYIEGNANKFNQMSNIFHCQFTKSYINTIRDRQGVLRFSQGLRNIFKPRNKFKTPSPIDLSRMCNTYPHIAMKVIRLESLQQLEPLVLGDKLDLKILHLIRDPRGVASSEMNILKTISNNSVMWKLKSLDPITKNYCQRAVNMLDFSYNLPASLQGRYKLIRYEDIAIDTFNSTIGIYNFLELPLHQSVSNWIVENTKASNSSGFMITNKNSTAASESWRTRLQFEDVEIIQNLSPCDELMNIMGYHKLESLSQMNNMSLRSF</sequence>
<dbReference type="RefSeq" id="XP_006818533.1">
    <property type="nucleotide sequence ID" value="XM_006818470.1"/>
</dbReference>
<dbReference type="Gene3D" id="3.40.50.300">
    <property type="entry name" value="P-loop containing nucleotide triphosphate hydrolases"/>
    <property type="match status" value="1"/>
</dbReference>
<organism evidence="3 4">
    <name type="scientific">Saccoglossus kowalevskii</name>
    <name type="common">Acorn worm</name>
    <dbReference type="NCBI Taxonomy" id="10224"/>
    <lineage>
        <taxon>Eukaryota</taxon>
        <taxon>Metazoa</taxon>
        <taxon>Hemichordata</taxon>
        <taxon>Enteropneusta</taxon>
        <taxon>Harrimaniidae</taxon>
        <taxon>Saccoglossus</taxon>
    </lineage>
</organism>
<evidence type="ECO:0000256" key="1">
    <source>
        <dbReference type="SAM" id="SignalP"/>
    </source>
</evidence>
<reference evidence="4" key="1">
    <citation type="submission" date="2025-08" db="UniProtKB">
        <authorList>
            <consortium name="RefSeq"/>
        </authorList>
    </citation>
    <scope>IDENTIFICATION</scope>
    <source>
        <tissue evidence="4">Testes</tissue>
    </source>
</reference>
<accession>A0ABM0MEU2</accession>
<gene>
    <name evidence="4" type="primary">LOC102809528</name>
</gene>